<comment type="similarity">
    <text evidence="2">Belongs to the band 7/mec-2 family.</text>
</comment>
<evidence type="ECO:0000256" key="2">
    <source>
        <dbReference type="ARBA" id="ARBA00008164"/>
    </source>
</evidence>
<dbReference type="SUPFAM" id="SSF117892">
    <property type="entry name" value="Band 7/SPFH domain"/>
    <property type="match status" value="1"/>
</dbReference>
<evidence type="ECO:0000313" key="7">
    <source>
        <dbReference type="EMBL" id="KAG2581716.1"/>
    </source>
</evidence>
<dbReference type="SMART" id="SM00244">
    <property type="entry name" value="PHB"/>
    <property type="match status" value="1"/>
</dbReference>
<dbReference type="PANTHER" id="PTHR43327">
    <property type="entry name" value="STOMATIN-LIKE PROTEIN 2, MITOCHONDRIAL"/>
    <property type="match status" value="1"/>
</dbReference>
<reference evidence="7" key="1">
    <citation type="submission" date="2020-05" db="EMBL/GenBank/DDBJ databases">
        <title>WGS assembly of Panicum virgatum.</title>
        <authorList>
            <person name="Lovell J.T."/>
            <person name="Jenkins J."/>
            <person name="Shu S."/>
            <person name="Juenger T.E."/>
            <person name="Schmutz J."/>
        </authorList>
    </citation>
    <scope>NUCLEOTIDE SEQUENCE</scope>
    <source>
        <strain evidence="7">AP13</strain>
    </source>
</reference>
<feature type="compositionally biased region" description="Acidic residues" evidence="5">
    <location>
        <begin position="357"/>
        <end position="368"/>
    </location>
</feature>
<keyword evidence="3" id="KW-0496">Mitochondrion</keyword>
<keyword evidence="4" id="KW-0449">Lipoprotein</keyword>
<dbReference type="PANTHER" id="PTHR43327:SF10">
    <property type="entry name" value="STOMATIN-LIKE PROTEIN 2, MITOCHONDRIAL"/>
    <property type="match status" value="1"/>
</dbReference>
<dbReference type="InterPro" id="IPR032435">
    <property type="entry name" value="STML2-like_C"/>
</dbReference>
<protein>
    <recommendedName>
        <fullName evidence="6">Band 7 domain-containing protein</fullName>
    </recommendedName>
</protein>
<evidence type="ECO:0000256" key="3">
    <source>
        <dbReference type="ARBA" id="ARBA00023128"/>
    </source>
</evidence>
<evidence type="ECO:0000259" key="6">
    <source>
        <dbReference type="SMART" id="SM00244"/>
    </source>
</evidence>
<dbReference type="InterPro" id="IPR001107">
    <property type="entry name" value="Band_7"/>
</dbReference>
<feature type="domain" description="Band 7" evidence="6">
    <location>
        <begin position="88"/>
        <end position="246"/>
    </location>
</feature>
<dbReference type="FunFam" id="3.30.479.30:FF:000008">
    <property type="entry name" value="Stomatin-like protein 2, mitochondrial"/>
    <property type="match status" value="1"/>
</dbReference>
<comment type="caution">
    <text evidence="7">The sequence shown here is derived from an EMBL/GenBank/DDBJ whole genome shotgun (WGS) entry which is preliminary data.</text>
</comment>
<proteinExistence type="inferred from homology"/>
<name>A0A8T0R8W5_PANVG</name>
<dbReference type="Pfam" id="PF16200">
    <property type="entry name" value="Band_7_C"/>
    <property type="match status" value="1"/>
</dbReference>
<feature type="region of interest" description="Disordered" evidence="5">
    <location>
        <begin position="353"/>
        <end position="393"/>
    </location>
</feature>
<dbReference type="GO" id="GO:0007005">
    <property type="term" value="P:mitochondrion organization"/>
    <property type="evidence" value="ECO:0007669"/>
    <property type="project" value="TreeGrafter"/>
</dbReference>
<evidence type="ECO:0000256" key="5">
    <source>
        <dbReference type="SAM" id="MobiDB-lite"/>
    </source>
</evidence>
<dbReference type="Pfam" id="PF01145">
    <property type="entry name" value="Band_7"/>
    <property type="match status" value="1"/>
</dbReference>
<dbReference type="InterPro" id="IPR050710">
    <property type="entry name" value="Band7/mec-2_domain"/>
</dbReference>
<dbReference type="CDD" id="cd08829">
    <property type="entry name" value="SPFH_paraslipin"/>
    <property type="match status" value="1"/>
</dbReference>
<dbReference type="EMBL" id="CM029047">
    <property type="protein sequence ID" value="KAG2581716.1"/>
    <property type="molecule type" value="Genomic_DNA"/>
</dbReference>
<dbReference type="InterPro" id="IPR036013">
    <property type="entry name" value="Band_7/SPFH_dom_sf"/>
</dbReference>
<evidence type="ECO:0000313" key="8">
    <source>
        <dbReference type="Proteomes" id="UP000823388"/>
    </source>
</evidence>
<organism evidence="7 8">
    <name type="scientific">Panicum virgatum</name>
    <name type="common">Blackwell switchgrass</name>
    <dbReference type="NCBI Taxonomy" id="38727"/>
    <lineage>
        <taxon>Eukaryota</taxon>
        <taxon>Viridiplantae</taxon>
        <taxon>Streptophyta</taxon>
        <taxon>Embryophyta</taxon>
        <taxon>Tracheophyta</taxon>
        <taxon>Spermatophyta</taxon>
        <taxon>Magnoliopsida</taxon>
        <taxon>Liliopsida</taxon>
        <taxon>Poales</taxon>
        <taxon>Poaceae</taxon>
        <taxon>PACMAD clade</taxon>
        <taxon>Panicoideae</taxon>
        <taxon>Panicodae</taxon>
        <taxon>Paniceae</taxon>
        <taxon>Panicinae</taxon>
        <taxon>Panicum</taxon>
        <taxon>Panicum sect. Hiantes</taxon>
    </lineage>
</organism>
<accession>A0A8T0R8W5</accession>
<dbReference type="AlphaFoldDB" id="A0A8T0R8W5"/>
<dbReference type="Proteomes" id="UP000823388">
    <property type="component" value="Chromosome 6K"/>
</dbReference>
<dbReference type="GO" id="GO:0005739">
    <property type="term" value="C:mitochondrion"/>
    <property type="evidence" value="ECO:0007669"/>
    <property type="project" value="UniProtKB-SubCell"/>
</dbReference>
<comment type="subcellular location">
    <subcellularLocation>
        <location evidence="1">Mitochondrion</location>
    </subcellularLocation>
</comment>
<sequence length="393" mass="42455">MAALLRRSAAPALQLARSSRHLSAAAPAHQLARSSRHLAAAAPAASSRSFSHYSRDDINARFRGARAGANERRLAVRPAAHADELGPWGVSIVPEKKAFVVERFGKYIKTLGAGIHLLIPGVDRVSYVHSLKEEAIPIANQSAITKDNVLIQIDGVIYVKIVDPYLASYGAANPIFAVIQLAQTTMRSELGKMTLDKTFEERDALNENIVRAINEAATDWGLKCLRYEIRDISPPNGVKVAMEMQVEAERKKRAQILESEGKKRAQILESEGEAGAVLALAEASARGIRLVSEAMTTKGSAEAATLRVAEQYVRAFSQVAKKGNTILLPGDGGNPSSFVATAFKIYQRLQANSPQVEELEESGGETETSEMPPLIPDIDPEKSCSLHSGKNKA</sequence>
<dbReference type="Gene3D" id="3.30.479.30">
    <property type="entry name" value="Band 7 domain"/>
    <property type="match status" value="1"/>
</dbReference>
<keyword evidence="8" id="KW-1185">Reference proteome</keyword>
<evidence type="ECO:0000256" key="1">
    <source>
        <dbReference type="ARBA" id="ARBA00004173"/>
    </source>
</evidence>
<dbReference type="GO" id="GO:0016020">
    <property type="term" value="C:membrane"/>
    <property type="evidence" value="ECO:0007669"/>
    <property type="project" value="InterPro"/>
</dbReference>
<dbReference type="PRINTS" id="PR00721">
    <property type="entry name" value="STOMATIN"/>
</dbReference>
<dbReference type="InterPro" id="IPR001972">
    <property type="entry name" value="Stomatin_HflK_fam"/>
</dbReference>
<evidence type="ECO:0000256" key="4">
    <source>
        <dbReference type="ARBA" id="ARBA00023288"/>
    </source>
</evidence>
<gene>
    <name evidence="7" type="ORF">PVAP13_6KG060300</name>
</gene>